<name>A0A7L4ZZY3_9BACT</name>
<evidence type="ECO:0000313" key="2">
    <source>
        <dbReference type="EMBL" id="KAA9331340.1"/>
    </source>
</evidence>
<dbReference type="GO" id="GO:0055085">
    <property type="term" value="P:transmembrane transport"/>
    <property type="evidence" value="ECO:0007669"/>
    <property type="project" value="InterPro"/>
</dbReference>
<proteinExistence type="predicted"/>
<dbReference type="PROSITE" id="PS51257">
    <property type="entry name" value="PROKAR_LIPOPROTEIN"/>
    <property type="match status" value="1"/>
</dbReference>
<gene>
    <name evidence="2" type="ORF">F0P96_13920</name>
</gene>
<dbReference type="AlphaFoldDB" id="A0A7L4ZZY3"/>
<reference evidence="2 3" key="1">
    <citation type="submission" date="2019-09" db="EMBL/GenBank/DDBJ databases">
        <title>Genome sequence of Hymenobacter sp. M3.</title>
        <authorList>
            <person name="Srinivasan S."/>
        </authorList>
    </citation>
    <scope>NUCLEOTIDE SEQUENCE [LARGE SCALE GENOMIC DNA]</scope>
    <source>
        <strain evidence="2 3">M3</strain>
    </source>
</reference>
<feature type="region of interest" description="Disordered" evidence="1">
    <location>
        <begin position="31"/>
        <end position="55"/>
    </location>
</feature>
<dbReference type="RefSeq" id="WP_151079517.1">
    <property type="nucleotide sequence ID" value="NZ_CP047647.1"/>
</dbReference>
<dbReference type="SUPFAM" id="SSF74653">
    <property type="entry name" value="TolA/TonB C-terminal domain"/>
    <property type="match status" value="1"/>
</dbReference>
<dbReference type="InterPro" id="IPR037682">
    <property type="entry name" value="TonB_C"/>
</dbReference>
<dbReference type="PANTHER" id="PTHR33446:SF2">
    <property type="entry name" value="PROTEIN TONB"/>
    <property type="match status" value="1"/>
</dbReference>
<comment type="caution">
    <text evidence="2">The sequence shown here is derived from an EMBL/GenBank/DDBJ whole genome shotgun (WGS) entry which is preliminary data.</text>
</comment>
<dbReference type="Proteomes" id="UP000326380">
    <property type="component" value="Unassembled WGS sequence"/>
</dbReference>
<dbReference type="GO" id="GO:0031992">
    <property type="term" value="F:energy transducer activity"/>
    <property type="evidence" value="ECO:0007669"/>
    <property type="project" value="TreeGrafter"/>
</dbReference>
<evidence type="ECO:0000256" key="1">
    <source>
        <dbReference type="SAM" id="MobiDB-lite"/>
    </source>
</evidence>
<evidence type="ECO:0000313" key="3">
    <source>
        <dbReference type="Proteomes" id="UP000326380"/>
    </source>
</evidence>
<feature type="compositionally biased region" description="Low complexity" evidence="1">
    <location>
        <begin position="37"/>
        <end position="55"/>
    </location>
</feature>
<dbReference type="EMBL" id="VTWU01000005">
    <property type="protein sequence ID" value="KAA9331340.1"/>
    <property type="molecule type" value="Genomic_DNA"/>
</dbReference>
<organism evidence="2 3">
    <name type="scientific">Hymenobacter busanensis</name>
    <dbReference type="NCBI Taxonomy" id="2607656"/>
    <lineage>
        <taxon>Bacteria</taxon>
        <taxon>Pseudomonadati</taxon>
        <taxon>Bacteroidota</taxon>
        <taxon>Cytophagia</taxon>
        <taxon>Cytophagales</taxon>
        <taxon>Hymenobacteraceae</taxon>
        <taxon>Hymenobacter</taxon>
    </lineage>
</organism>
<keyword evidence="3" id="KW-1185">Reference proteome</keyword>
<dbReference type="GO" id="GO:0098797">
    <property type="term" value="C:plasma membrane protein complex"/>
    <property type="evidence" value="ECO:0007669"/>
    <property type="project" value="TreeGrafter"/>
</dbReference>
<dbReference type="Pfam" id="PF03544">
    <property type="entry name" value="TonB_C"/>
    <property type="match status" value="1"/>
</dbReference>
<protein>
    <submittedName>
        <fullName evidence="2">Uncharacterized protein</fullName>
    </submittedName>
</protein>
<dbReference type="InterPro" id="IPR051045">
    <property type="entry name" value="TonB-dependent_transducer"/>
</dbReference>
<dbReference type="Gene3D" id="3.30.1150.10">
    <property type="match status" value="1"/>
</dbReference>
<sequence length="487" mass="52729">MRTRRLLLGVVTGGLLGWGSSGCHRENVARTEPPAPAAAAPAASEELAASPTRPAPATTWHRLHRLTRRSAPLVRYYAVRHPAAPDTAAPPADARLFDLTLKASEFFRIDPRQAAEVRGREGTIVRIPARALVDARQRPATSEVWVELKECYSLADLVLSNHVSATADGTPQQTAGMLLVRATAPGGRALQLAAGTALEVEMPEDKPFQPSWQLHYGLARRQQTTRWLAAQPVALPADRVYTTAETMPAFGSGPADLNALMRYPDAALQKHTKGLVFASFVVDEDGQVLNPHILRGLGDGCDEEVLRVLRYTSGRWVPGRRNGQPVKVKMTLPIRFAPDAGLLASTDTAVLPNEAGLTEAEDAPTGLPVPSPRGYASAQLGWLTWLRPLHTAEHAPLTVAVEPDEHTSMRLVVPGAPAVLQAEAEDGQYVFLQAPARQRAWLVGLRFTNGTPFLALREVVAGQSQAEELEFRETTLADLESALARLR</sequence>
<accession>A0A7L4ZZY3</accession>
<dbReference type="PANTHER" id="PTHR33446">
    <property type="entry name" value="PROTEIN TONB-RELATED"/>
    <property type="match status" value="1"/>
</dbReference>